<gene>
    <name evidence="6" type="ORF">Tsubulata_035038</name>
</gene>
<evidence type="ECO:0000259" key="5">
    <source>
        <dbReference type="SMART" id="SM01217"/>
    </source>
</evidence>
<dbReference type="Proteomes" id="UP001141552">
    <property type="component" value="Unassembled WGS sequence"/>
</dbReference>
<name>A0A9Q0FWF3_9ROSI</name>
<keyword evidence="7" id="KW-1185">Reference proteome</keyword>
<proteinExistence type="predicted"/>
<accession>A0A9Q0FWF3</accession>
<dbReference type="PANTHER" id="PTHR42721:SF11">
    <property type="entry name" value="BETA-D-XYLOSIDASE 5-RELATED"/>
    <property type="match status" value="1"/>
</dbReference>
<organism evidence="6 7">
    <name type="scientific">Turnera subulata</name>
    <dbReference type="NCBI Taxonomy" id="218843"/>
    <lineage>
        <taxon>Eukaryota</taxon>
        <taxon>Viridiplantae</taxon>
        <taxon>Streptophyta</taxon>
        <taxon>Embryophyta</taxon>
        <taxon>Tracheophyta</taxon>
        <taxon>Spermatophyta</taxon>
        <taxon>Magnoliopsida</taxon>
        <taxon>eudicotyledons</taxon>
        <taxon>Gunneridae</taxon>
        <taxon>Pentapetalae</taxon>
        <taxon>rosids</taxon>
        <taxon>fabids</taxon>
        <taxon>Malpighiales</taxon>
        <taxon>Passifloraceae</taxon>
        <taxon>Turnera</taxon>
    </lineage>
</organism>
<dbReference type="Pfam" id="PF00933">
    <property type="entry name" value="Glyco_hydro_3"/>
    <property type="match status" value="1"/>
</dbReference>
<evidence type="ECO:0000313" key="6">
    <source>
        <dbReference type="EMBL" id="KAJ4838960.1"/>
    </source>
</evidence>
<dbReference type="GO" id="GO:0031222">
    <property type="term" value="P:arabinan catabolic process"/>
    <property type="evidence" value="ECO:0007669"/>
    <property type="project" value="TreeGrafter"/>
</dbReference>
<sequence length="625" mass="68844">MAKSHTFLIFTNFLIAYLFILGCARDVPTNSYNTLGHGDATPIGSNFTFLCDPKRASDLVKQMTLSEKVLQLGNTNRGVPRLGLPKYEWWSEALHGVSNVGPGTFFDDLVPSSTSFPTVITSAASFNESLWKTIGQAVSTEARAMYNLGRAGLTYWSPNINVDVEGTEDFKDLNSRPLKVSSCCKHYAAYDVDNWKSIVRESYDARVAEQDMVETFLRPFEMCIKEGDVSSIMCSYNRVNGIPTCADPKLLNQTIRRDWDLHGPQYTSLGKKDICSDEHVELAREAAREGTVLLKNIDQTLPLDANNFKTLAVIGPHANATAAMIGNYAGVPCKIVTPLDALSAYGEVDYKVGCGEMKCRNDSLIFPAMQAAEKADATIIVAGIDLSIEAERGLDISFAKANKKIGAILWVGYPGEKGGLAIADVIFGKYNPGGRLHMLPMTSMPLRPVDSLGYPGRTYKFFNGSTVFPFAYGLSYTKLNYTLKSAMRSTHIKLNKFQHCYGIKYRKESHIPHCPSVRIDDMDCKEKINFQVEVKNAGDRDGSEVVVVYSKPLEGIEATHIKQVIGFQRVFVPAGGSKKVKFVLNVCNSLRVVDYNAYSVLPSGGHTIIIGDDIISFPVHVNFSS</sequence>
<evidence type="ECO:0000256" key="1">
    <source>
        <dbReference type="ARBA" id="ARBA00022729"/>
    </source>
</evidence>
<dbReference type="InterPro" id="IPR013783">
    <property type="entry name" value="Ig-like_fold"/>
</dbReference>
<dbReference type="SUPFAM" id="SSF51445">
    <property type="entry name" value="(Trans)glycosidases"/>
    <property type="match status" value="1"/>
</dbReference>
<dbReference type="EMBL" id="JAKUCV010003424">
    <property type="protein sequence ID" value="KAJ4838960.1"/>
    <property type="molecule type" value="Genomic_DNA"/>
</dbReference>
<dbReference type="OrthoDB" id="830230at2759"/>
<reference evidence="6" key="2">
    <citation type="journal article" date="2023" name="Plants (Basel)">
        <title>Annotation of the Turnera subulata (Passifloraceae) Draft Genome Reveals the S-Locus Evolved after the Divergence of Turneroideae from Passifloroideae in a Stepwise Manner.</title>
        <authorList>
            <person name="Henning P.M."/>
            <person name="Roalson E.H."/>
            <person name="Mir W."/>
            <person name="McCubbin A.G."/>
            <person name="Shore J.S."/>
        </authorList>
    </citation>
    <scope>NUCLEOTIDE SEQUENCE</scope>
    <source>
        <strain evidence="6">F60SS</strain>
    </source>
</reference>
<dbReference type="InterPro" id="IPR001764">
    <property type="entry name" value="Glyco_hydro_3_N"/>
</dbReference>
<evidence type="ECO:0000256" key="2">
    <source>
        <dbReference type="ARBA" id="ARBA00022801"/>
    </source>
</evidence>
<dbReference type="Pfam" id="PF14310">
    <property type="entry name" value="Fn3-like"/>
    <property type="match status" value="1"/>
</dbReference>
<dbReference type="SUPFAM" id="SSF52279">
    <property type="entry name" value="Beta-D-glucan exohydrolase, C-terminal domain"/>
    <property type="match status" value="1"/>
</dbReference>
<comment type="caution">
    <text evidence="6">The sequence shown here is derived from an EMBL/GenBank/DDBJ whole genome shotgun (WGS) entry which is preliminary data.</text>
</comment>
<dbReference type="Gene3D" id="3.20.20.300">
    <property type="entry name" value="Glycoside hydrolase, family 3, N-terminal domain"/>
    <property type="match status" value="2"/>
</dbReference>
<dbReference type="GO" id="GO:0045493">
    <property type="term" value="P:xylan catabolic process"/>
    <property type="evidence" value="ECO:0007669"/>
    <property type="project" value="InterPro"/>
</dbReference>
<dbReference type="PANTHER" id="PTHR42721">
    <property type="entry name" value="SUGAR HYDROLASE-RELATED"/>
    <property type="match status" value="1"/>
</dbReference>
<dbReference type="Gene3D" id="2.60.40.10">
    <property type="entry name" value="Immunoglobulins"/>
    <property type="match status" value="1"/>
</dbReference>
<dbReference type="InterPro" id="IPR036962">
    <property type="entry name" value="Glyco_hydro_3_N_sf"/>
</dbReference>
<dbReference type="Pfam" id="PF01915">
    <property type="entry name" value="Glyco_hydro_3_C"/>
    <property type="match status" value="2"/>
</dbReference>
<dbReference type="SMART" id="SM01217">
    <property type="entry name" value="Fn3_like"/>
    <property type="match status" value="1"/>
</dbReference>
<dbReference type="AlphaFoldDB" id="A0A9Q0FWF3"/>
<keyword evidence="1 4" id="KW-0732">Signal</keyword>
<keyword evidence="2" id="KW-0378">Hydrolase</keyword>
<dbReference type="InterPro" id="IPR044993">
    <property type="entry name" value="BXL"/>
</dbReference>
<dbReference type="Gene3D" id="3.40.50.1700">
    <property type="entry name" value="Glycoside hydrolase family 3 C-terminal domain"/>
    <property type="match status" value="2"/>
</dbReference>
<dbReference type="PROSITE" id="PS51257">
    <property type="entry name" value="PROKAR_LIPOPROTEIN"/>
    <property type="match status" value="1"/>
</dbReference>
<evidence type="ECO:0000313" key="7">
    <source>
        <dbReference type="Proteomes" id="UP001141552"/>
    </source>
</evidence>
<dbReference type="InterPro" id="IPR026891">
    <property type="entry name" value="Fn3-like"/>
</dbReference>
<evidence type="ECO:0000256" key="4">
    <source>
        <dbReference type="SAM" id="SignalP"/>
    </source>
</evidence>
<reference evidence="6" key="1">
    <citation type="submission" date="2022-02" db="EMBL/GenBank/DDBJ databases">
        <authorList>
            <person name="Henning P.M."/>
            <person name="McCubbin A.G."/>
            <person name="Shore J.S."/>
        </authorList>
    </citation>
    <scope>NUCLEOTIDE SEQUENCE</scope>
    <source>
        <strain evidence="6">F60SS</strain>
        <tissue evidence="6">Leaves</tissue>
    </source>
</reference>
<feature type="domain" description="Fibronectin type III-like" evidence="5">
    <location>
        <begin position="544"/>
        <end position="614"/>
    </location>
</feature>
<dbReference type="GO" id="GO:0046556">
    <property type="term" value="F:alpha-L-arabinofuranosidase activity"/>
    <property type="evidence" value="ECO:0007669"/>
    <property type="project" value="TreeGrafter"/>
</dbReference>
<protein>
    <recommendedName>
        <fullName evidence="5">Fibronectin type III-like domain-containing protein</fullName>
    </recommendedName>
</protein>
<keyword evidence="3" id="KW-0326">Glycosidase</keyword>
<dbReference type="InterPro" id="IPR036881">
    <property type="entry name" value="Glyco_hydro_3_C_sf"/>
</dbReference>
<dbReference type="InterPro" id="IPR002772">
    <property type="entry name" value="Glyco_hydro_3_C"/>
</dbReference>
<evidence type="ECO:0000256" key="3">
    <source>
        <dbReference type="ARBA" id="ARBA00023295"/>
    </source>
</evidence>
<dbReference type="GO" id="GO:0009044">
    <property type="term" value="F:xylan 1,4-beta-xylosidase activity"/>
    <property type="evidence" value="ECO:0007669"/>
    <property type="project" value="InterPro"/>
</dbReference>
<feature type="chain" id="PRO_5040276741" description="Fibronectin type III-like domain-containing protein" evidence="4">
    <location>
        <begin position="25"/>
        <end position="625"/>
    </location>
</feature>
<feature type="signal peptide" evidence="4">
    <location>
        <begin position="1"/>
        <end position="24"/>
    </location>
</feature>
<dbReference type="InterPro" id="IPR017853">
    <property type="entry name" value="GH"/>
</dbReference>